<dbReference type="RefSeq" id="WP_157306651.1">
    <property type="nucleotide sequence ID" value="NZ_WRXN01000005.1"/>
</dbReference>
<feature type="transmembrane region" description="Helical" evidence="1">
    <location>
        <begin position="162"/>
        <end position="179"/>
    </location>
</feature>
<feature type="transmembrane region" description="Helical" evidence="1">
    <location>
        <begin position="12"/>
        <end position="29"/>
    </location>
</feature>
<evidence type="ECO:0000313" key="4">
    <source>
        <dbReference type="Proteomes" id="UP000461730"/>
    </source>
</evidence>
<feature type="transmembrane region" description="Helical" evidence="1">
    <location>
        <begin position="87"/>
        <end position="105"/>
    </location>
</feature>
<feature type="transmembrane region" description="Helical" evidence="1">
    <location>
        <begin position="260"/>
        <end position="280"/>
    </location>
</feature>
<name>A0A7K1U4E0_9BACT</name>
<proteinExistence type="predicted"/>
<dbReference type="Pfam" id="PF01757">
    <property type="entry name" value="Acyl_transf_3"/>
    <property type="match status" value="1"/>
</dbReference>
<keyword evidence="4" id="KW-1185">Reference proteome</keyword>
<dbReference type="AlphaFoldDB" id="A0A7K1U4E0"/>
<reference evidence="3 4" key="1">
    <citation type="submission" date="2019-12" db="EMBL/GenBank/DDBJ databases">
        <title>Chitinophaga sp. strain ysch24 (GDMCC 1.1355), whole genome shotgun sequence.</title>
        <authorList>
            <person name="Zhang X."/>
        </authorList>
    </citation>
    <scope>NUCLEOTIDE SEQUENCE [LARGE SCALE GENOMIC DNA]</scope>
    <source>
        <strain evidence="4">ysch24</strain>
    </source>
</reference>
<dbReference type="Proteomes" id="UP000461730">
    <property type="component" value="Unassembled WGS sequence"/>
</dbReference>
<comment type="caution">
    <text evidence="3">The sequence shown here is derived from an EMBL/GenBank/DDBJ whole genome shotgun (WGS) entry which is preliminary data.</text>
</comment>
<organism evidence="3 4">
    <name type="scientific">Chitinophaga tropicalis</name>
    <dbReference type="NCBI Taxonomy" id="2683588"/>
    <lineage>
        <taxon>Bacteria</taxon>
        <taxon>Pseudomonadati</taxon>
        <taxon>Bacteroidota</taxon>
        <taxon>Chitinophagia</taxon>
        <taxon>Chitinophagales</taxon>
        <taxon>Chitinophagaceae</taxon>
        <taxon>Chitinophaga</taxon>
    </lineage>
</organism>
<dbReference type="InterPro" id="IPR002656">
    <property type="entry name" value="Acyl_transf_3_dom"/>
</dbReference>
<accession>A0A7K1U4E0</accession>
<protein>
    <submittedName>
        <fullName evidence="3">Acyltransferase family protein</fullName>
    </submittedName>
</protein>
<dbReference type="GO" id="GO:0000271">
    <property type="term" value="P:polysaccharide biosynthetic process"/>
    <property type="evidence" value="ECO:0007669"/>
    <property type="project" value="TreeGrafter"/>
</dbReference>
<dbReference type="GO" id="GO:0016747">
    <property type="term" value="F:acyltransferase activity, transferring groups other than amino-acyl groups"/>
    <property type="evidence" value="ECO:0007669"/>
    <property type="project" value="InterPro"/>
</dbReference>
<feature type="transmembrane region" description="Helical" evidence="1">
    <location>
        <begin position="135"/>
        <end position="155"/>
    </location>
</feature>
<feature type="domain" description="Acyltransferase 3" evidence="2">
    <location>
        <begin position="8"/>
        <end position="306"/>
    </location>
</feature>
<feature type="transmembrane region" description="Helical" evidence="1">
    <location>
        <begin position="185"/>
        <end position="203"/>
    </location>
</feature>
<feature type="transmembrane region" description="Helical" evidence="1">
    <location>
        <begin position="49"/>
        <end position="66"/>
    </location>
</feature>
<feature type="transmembrane region" description="Helical" evidence="1">
    <location>
        <begin position="286"/>
        <end position="310"/>
    </location>
</feature>
<keyword evidence="1" id="KW-1133">Transmembrane helix</keyword>
<dbReference type="PANTHER" id="PTHR23028:SF53">
    <property type="entry name" value="ACYL_TRANSF_3 DOMAIN-CONTAINING PROTEIN"/>
    <property type="match status" value="1"/>
</dbReference>
<dbReference type="InterPro" id="IPR050879">
    <property type="entry name" value="Acyltransferase_3"/>
</dbReference>
<keyword evidence="1" id="KW-0472">Membrane</keyword>
<evidence type="ECO:0000313" key="3">
    <source>
        <dbReference type="EMBL" id="MVT09221.1"/>
    </source>
</evidence>
<dbReference type="EMBL" id="WRXN01000005">
    <property type="protein sequence ID" value="MVT09221.1"/>
    <property type="molecule type" value="Genomic_DNA"/>
</dbReference>
<gene>
    <name evidence="3" type="ORF">GO493_13200</name>
</gene>
<dbReference type="GO" id="GO:0016020">
    <property type="term" value="C:membrane"/>
    <property type="evidence" value="ECO:0007669"/>
    <property type="project" value="TreeGrafter"/>
</dbReference>
<dbReference type="PANTHER" id="PTHR23028">
    <property type="entry name" value="ACETYLTRANSFERASE"/>
    <property type="match status" value="1"/>
</dbReference>
<sequence>METKRKVESLSLLRGLAVLLVCLCHFGLPFAENNALAGMFDSFHEYGKYGVQVFFVISGFVIPLSMDKAGYQIRYYGKFLFKRAARLHPPYLAALVITLLVVALSNKVKHEPFPENPLTIFQSLFYIHAPDNNPVFWTLKIEAEYYLFIGLFFIILQRYTRVTLALSLPLFMLLSQLPVAGYIELFQHMMYFMIGIIGYIIYMKEGSGSSLFEMFCIAAAGIFAFIMDGPAPAIAGLFTVSFILFYKGKGFKPLDFMGEISYSVYLLHFPIGVKFINLLIRHVPPNTAIILFTVTLLLVTGIGVVFWKYVEKPFGDMSNRIKYGESKKVSSGLTMGS</sequence>
<keyword evidence="3" id="KW-0808">Transferase</keyword>
<keyword evidence="3" id="KW-0012">Acyltransferase</keyword>
<evidence type="ECO:0000256" key="1">
    <source>
        <dbReference type="SAM" id="Phobius"/>
    </source>
</evidence>
<evidence type="ECO:0000259" key="2">
    <source>
        <dbReference type="Pfam" id="PF01757"/>
    </source>
</evidence>
<feature type="transmembrane region" description="Helical" evidence="1">
    <location>
        <begin position="233"/>
        <end position="248"/>
    </location>
</feature>
<keyword evidence="1" id="KW-0812">Transmembrane</keyword>